<dbReference type="Proteomes" id="UP001620626">
    <property type="component" value="Unassembled WGS sequence"/>
</dbReference>
<name>A0ABD2MD63_9BILA</name>
<dbReference type="GO" id="GO:0003677">
    <property type="term" value="F:DNA binding"/>
    <property type="evidence" value="ECO:0007669"/>
    <property type="project" value="UniProtKB-KW"/>
</dbReference>
<comment type="subcellular location">
    <subcellularLocation>
        <location evidence="1">Nucleus</location>
    </subcellularLocation>
</comment>
<evidence type="ECO:0000256" key="4">
    <source>
        <dbReference type="ARBA" id="ARBA00023125"/>
    </source>
</evidence>
<dbReference type="InterPro" id="IPR013854">
    <property type="entry name" value="TF_AP2_C"/>
</dbReference>
<comment type="caution">
    <text evidence="9">The sequence shown here is derived from an EMBL/GenBank/DDBJ whole genome shotgun (WGS) entry which is preliminary data.</text>
</comment>
<evidence type="ECO:0000313" key="10">
    <source>
        <dbReference type="Proteomes" id="UP001620626"/>
    </source>
</evidence>
<keyword evidence="5" id="KW-0804">Transcription</keyword>
<keyword evidence="3" id="KW-0805">Transcription regulation</keyword>
<evidence type="ECO:0000256" key="1">
    <source>
        <dbReference type="ARBA" id="ARBA00004123"/>
    </source>
</evidence>
<dbReference type="InterPro" id="IPR004979">
    <property type="entry name" value="TF_AP2"/>
</dbReference>
<keyword evidence="4" id="KW-0238">DNA-binding</keyword>
<keyword evidence="6" id="KW-0539">Nucleus</keyword>
<proteinExistence type="inferred from homology"/>
<evidence type="ECO:0000256" key="3">
    <source>
        <dbReference type="ARBA" id="ARBA00023015"/>
    </source>
</evidence>
<comment type="similarity">
    <text evidence="2">Belongs to the AP-2 family.</text>
</comment>
<organism evidence="9 10">
    <name type="scientific">Heterodera trifolii</name>
    <dbReference type="NCBI Taxonomy" id="157864"/>
    <lineage>
        <taxon>Eukaryota</taxon>
        <taxon>Metazoa</taxon>
        <taxon>Ecdysozoa</taxon>
        <taxon>Nematoda</taxon>
        <taxon>Chromadorea</taxon>
        <taxon>Rhabditida</taxon>
        <taxon>Tylenchina</taxon>
        <taxon>Tylenchomorpha</taxon>
        <taxon>Tylenchoidea</taxon>
        <taxon>Heteroderidae</taxon>
        <taxon>Heteroderinae</taxon>
        <taxon>Heterodera</taxon>
    </lineage>
</organism>
<gene>
    <name evidence="9" type="ORF">niasHT_002139</name>
    <name evidence="8" type="ORF">niasHT_003470</name>
</gene>
<dbReference type="PANTHER" id="PTHR10812">
    <property type="entry name" value="TRANSCRIPTION FACTOR AP-2"/>
    <property type="match status" value="1"/>
</dbReference>
<keyword evidence="10" id="KW-1185">Reference proteome</keyword>
<protein>
    <recommendedName>
        <fullName evidence="7">Transcription factor AP-2 C-terminal domain-containing protein</fullName>
    </recommendedName>
</protein>
<evidence type="ECO:0000256" key="5">
    <source>
        <dbReference type="ARBA" id="ARBA00023163"/>
    </source>
</evidence>
<evidence type="ECO:0000313" key="9">
    <source>
        <dbReference type="EMBL" id="KAL3125411.1"/>
    </source>
</evidence>
<sequence>MPPSSNQQLQLQTSPLIVPLSLPPLTGAAVITAHQADQLQQQQQFHPINKKYRMMIGEIQRRLAQPECMNASILGGILRKAKSKDGGRLLSEQLQFFSLTVTQMFEIDLS</sequence>
<evidence type="ECO:0000313" key="8">
    <source>
        <dbReference type="EMBL" id="KAL3119183.1"/>
    </source>
</evidence>
<evidence type="ECO:0000256" key="6">
    <source>
        <dbReference type="ARBA" id="ARBA00023242"/>
    </source>
</evidence>
<evidence type="ECO:0000256" key="2">
    <source>
        <dbReference type="ARBA" id="ARBA00007770"/>
    </source>
</evidence>
<dbReference type="GO" id="GO:0005634">
    <property type="term" value="C:nucleus"/>
    <property type="evidence" value="ECO:0007669"/>
    <property type="project" value="UniProtKB-SubCell"/>
</dbReference>
<dbReference type="EMBL" id="JBICBT010000032">
    <property type="protein sequence ID" value="KAL3125411.1"/>
    <property type="molecule type" value="Genomic_DNA"/>
</dbReference>
<accession>A0ABD2MD63</accession>
<feature type="domain" description="Transcription factor AP-2 C-terminal" evidence="7">
    <location>
        <begin position="49"/>
        <end position="104"/>
    </location>
</feature>
<dbReference type="Pfam" id="PF03299">
    <property type="entry name" value="TF_AP-2"/>
    <property type="match status" value="1"/>
</dbReference>
<reference evidence="9 10" key="1">
    <citation type="submission" date="2024-10" db="EMBL/GenBank/DDBJ databases">
        <authorList>
            <person name="Kim D."/>
        </authorList>
    </citation>
    <scope>NUCLEOTIDE SEQUENCE [LARGE SCALE GENOMIC DNA]</scope>
    <source>
        <strain evidence="9">BH-2024</strain>
    </source>
</reference>
<dbReference type="PANTHER" id="PTHR10812:SF17">
    <property type="entry name" value="TRANSCRIPTION FACTOR AP-2, ISOFORM D"/>
    <property type="match status" value="1"/>
</dbReference>
<dbReference type="AlphaFoldDB" id="A0ABD2MD63"/>
<dbReference type="EMBL" id="JBICBT010000255">
    <property type="protein sequence ID" value="KAL3119183.1"/>
    <property type="molecule type" value="Genomic_DNA"/>
</dbReference>
<evidence type="ECO:0000259" key="7">
    <source>
        <dbReference type="Pfam" id="PF03299"/>
    </source>
</evidence>